<protein>
    <submittedName>
        <fullName evidence="2">Uncharacterized protein</fullName>
    </submittedName>
</protein>
<accession>A0A7D5P927</accession>
<dbReference type="Proteomes" id="UP000509346">
    <property type="component" value="Chromosome"/>
</dbReference>
<evidence type="ECO:0000256" key="1">
    <source>
        <dbReference type="SAM" id="Phobius"/>
    </source>
</evidence>
<sequence length="62" mass="6838">MNKDGVWDNLQITVILCLMVVSALFLLGTIRSAAILGGALAIAFVVVSINLWMQFKELTMRQ</sequence>
<reference evidence="2 3" key="1">
    <citation type="submission" date="2020-07" db="EMBL/GenBank/DDBJ databases">
        <title>Halosimplex litoreum sp. nov. and Halosimplex rubrum sp. nov., isolated from different salt environments.</title>
        <authorList>
            <person name="Cui H."/>
        </authorList>
    </citation>
    <scope>NUCLEOTIDE SEQUENCE [LARGE SCALE GENOMIC DNA]</scope>
    <source>
        <strain evidence="2 3">R2</strain>
    </source>
</reference>
<keyword evidence="1" id="KW-1133">Transmembrane helix</keyword>
<feature type="transmembrane region" description="Helical" evidence="1">
    <location>
        <begin position="7"/>
        <end position="27"/>
    </location>
</feature>
<evidence type="ECO:0000313" key="2">
    <source>
        <dbReference type="EMBL" id="QLH83837.1"/>
    </source>
</evidence>
<feature type="transmembrane region" description="Helical" evidence="1">
    <location>
        <begin position="33"/>
        <end position="53"/>
    </location>
</feature>
<dbReference type="KEGG" id="hpel:HZS54_20350"/>
<proteinExistence type="predicted"/>
<dbReference type="EMBL" id="CP058909">
    <property type="protein sequence ID" value="QLH83837.1"/>
    <property type="molecule type" value="Genomic_DNA"/>
</dbReference>
<dbReference type="GeneID" id="56084993"/>
<evidence type="ECO:0000313" key="3">
    <source>
        <dbReference type="Proteomes" id="UP000509346"/>
    </source>
</evidence>
<dbReference type="RefSeq" id="WP_179918878.1">
    <property type="nucleotide sequence ID" value="NZ_CP058909.1"/>
</dbReference>
<gene>
    <name evidence="2" type="ORF">HZS54_20350</name>
</gene>
<keyword evidence="3" id="KW-1185">Reference proteome</keyword>
<organism evidence="2 3">
    <name type="scientific">Halosimplex pelagicum</name>
    <dbReference type="NCBI Taxonomy" id="869886"/>
    <lineage>
        <taxon>Archaea</taxon>
        <taxon>Methanobacteriati</taxon>
        <taxon>Methanobacteriota</taxon>
        <taxon>Stenosarchaea group</taxon>
        <taxon>Halobacteria</taxon>
        <taxon>Halobacteriales</taxon>
        <taxon>Haloarculaceae</taxon>
        <taxon>Halosimplex</taxon>
    </lineage>
</organism>
<name>A0A7D5P927_9EURY</name>
<keyword evidence="1" id="KW-0812">Transmembrane</keyword>
<dbReference type="AlphaFoldDB" id="A0A7D5P927"/>
<keyword evidence="1" id="KW-0472">Membrane</keyword>